<proteinExistence type="predicted"/>
<dbReference type="PANTHER" id="PTHR43415">
    <property type="entry name" value="SPERMIDINE N(1)-ACETYLTRANSFERASE"/>
    <property type="match status" value="1"/>
</dbReference>
<accession>A0A3A8AC00</accession>
<dbReference type="GO" id="GO:0016747">
    <property type="term" value="F:acyltransferase activity, transferring groups other than amino-acyl groups"/>
    <property type="evidence" value="ECO:0007669"/>
    <property type="project" value="InterPro"/>
</dbReference>
<dbReference type="RefSeq" id="WP_109769070.1">
    <property type="nucleotide sequence ID" value="NZ_QFWV02000007.1"/>
</dbReference>
<keyword evidence="2" id="KW-0808">Transferase</keyword>
<dbReference type="Proteomes" id="UP000246132">
    <property type="component" value="Unassembled WGS sequence"/>
</dbReference>
<dbReference type="InterPro" id="IPR016181">
    <property type="entry name" value="Acyl_CoA_acyltransferase"/>
</dbReference>
<keyword evidence="3" id="KW-1185">Reference proteome</keyword>
<dbReference type="AlphaFoldDB" id="A0A3A8AC00"/>
<sequence>MGTLRPLEVGDLVTLNSWRGNRALRNDTHGFRFPVSMEMDRAWYDANVVKAPPTKALFAIQNDAGGLAGIAQLDRIDPIHRHAALGIYIGNPQERGKGLGKSAMNEILKFGFDDLNLRKIYVHVNKSNADACRLYEKLGFVKEGDMRSHYFIDGRWDDVLIMAMFKQDHAM</sequence>
<reference evidence="2 3" key="1">
    <citation type="journal article" date="2018" name="Int. J. Syst. Bacteriol.">
        <title>Oceaniradius stylonemae gen. nov., sp. nov., isolated from a red alga, Stylonema cornu-cervi.</title>
        <authorList>
            <person name="Jeong S."/>
        </authorList>
    </citation>
    <scope>NUCLEOTIDE SEQUENCE [LARGE SCALE GENOMIC DNA]</scope>
    <source>
        <strain evidence="2 3">StC1</strain>
    </source>
</reference>
<dbReference type="SUPFAM" id="SSF55729">
    <property type="entry name" value="Acyl-CoA N-acyltransferases (Nat)"/>
    <property type="match status" value="1"/>
</dbReference>
<gene>
    <name evidence="2" type="ORF">DEM25_013115</name>
</gene>
<dbReference type="InterPro" id="IPR000182">
    <property type="entry name" value="GNAT_dom"/>
</dbReference>
<feature type="domain" description="N-acetyltransferase" evidence="1">
    <location>
        <begin position="2"/>
        <end position="167"/>
    </location>
</feature>
<comment type="caution">
    <text evidence="2">The sequence shown here is derived from an EMBL/GenBank/DDBJ whole genome shotgun (WGS) entry which is preliminary data.</text>
</comment>
<dbReference type="EMBL" id="QFWV02000007">
    <property type="protein sequence ID" value="RKF06519.1"/>
    <property type="molecule type" value="Genomic_DNA"/>
</dbReference>
<evidence type="ECO:0000259" key="1">
    <source>
        <dbReference type="PROSITE" id="PS51186"/>
    </source>
</evidence>
<dbReference type="CDD" id="cd04301">
    <property type="entry name" value="NAT_SF"/>
    <property type="match status" value="1"/>
</dbReference>
<dbReference type="PROSITE" id="PS51186">
    <property type="entry name" value="GNAT"/>
    <property type="match status" value="1"/>
</dbReference>
<dbReference type="Pfam" id="PF13302">
    <property type="entry name" value="Acetyltransf_3"/>
    <property type="match status" value="1"/>
</dbReference>
<evidence type="ECO:0000313" key="2">
    <source>
        <dbReference type="EMBL" id="RKF06519.1"/>
    </source>
</evidence>
<evidence type="ECO:0000313" key="3">
    <source>
        <dbReference type="Proteomes" id="UP000246132"/>
    </source>
</evidence>
<dbReference type="Gene3D" id="3.40.630.30">
    <property type="match status" value="1"/>
</dbReference>
<organism evidence="2 3">
    <name type="scientific">Oceaniradius stylonematis</name>
    <dbReference type="NCBI Taxonomy" id="2184161"/>
    <lineage>
        <taxon>Bacteria</taxon>
        <taxon>Pseudomonadati</taxon>
        <taxon>Pseudomonadota</taxon>
        <taxon>Alphaproteobacteria</taxon>
        <taxon>Hyphomicrobiales</taxon>
        <taxon>Ahrensiaceae</taxon>
        <taxon>Oceaniradius</taxon>
    </lineage>
</organism>
<dbReference type="PANTHER" id="PTHR43415:SF3">
    <property type="entry name" value="GNAT-FAMILY ACETYLTRANSFERASE"/>
    <property type="match status" value="1"/>
</dbReference>
<name>A0A3A8AC00_9HYPH</name>
<protein>
    <submittedName>
        <fullName evidence="2">N-acetyltransferase</fullName>
    </submittedName>
</protein>